<feature type="transmembrane region" description="Helical" evidence="20">
    <location>
        <begin position="238"/>
        <end position="261"/>
    </location>
</feature>
<keyword evidence="22" id="KW-1185">Reference proteome</keyword>
<evidence type="ECO:0000256" key="7">
    <source>
        <dbReference type="ARBA" id="ARBA00022824"/>
    </source>
</evidence>
<dbReference type="GO" id="GO:0005789">
    <property type="term" value="C:endoplasmic reticulum membrane"/>
    <property type="evidence" value="ECO:0007669"/>
    <property type="project" value="UniProtKB-SubCell"/>
</dbReference>
<evidence type="ECO:0000256" key="11">
    <source>
        <dbReference type="ARBA" id="ARBA00023136"/>
    </source>
</evidence>
<dbReference type="InterPro" id="IPR036259">
    <property type="entry name" value="MFS_trans_sf"/>
</dbReference>
<dbReference type="Pfam" id="PF13347">
    <property type="entry name" value="MFS_2"/>
    <property type="match status" value="1"/>
</dbReference>
<evidence type="ECO:0000256" key="1">
    <source>
        <dbReference type="ARBA" id="ARBA00004477"/>
    </source>
</evidence>
<evidence type="ECO:0000256" key="5">
    <source>
        <dbReference type="ARBA" id="ARBA00022475"/>
    </source>
</evidence>
<reference evidence="21 22" key="1">
    <citation type="submission" date="2018-05" db="EMBL/GenBank/DDBJ databases">
        <authorList>
            <person name="Datahose"/>
        </authorList>
    </citation>
    <scope>NUCLEOTIDE SEQUENCE</scope>
</reference>
<keyword evidence="12" id="KW-1015">Disulfide bond</keyword>
<name>A0AAX7UQK0_ASTCA</name>
<comment type="function">
    <text evidence="19">Sodium-dependent lysophosphatidylcholine (LPC) symporter, which plays an essential role for blood-brain barrier formation and function. Specifically expressed in endothelium of the blood-brain barrier of micro-vessels and transports LPC into the brain. Transport of LPC is essential because it constitutes the major mechanism by which docosahexaenoic acid (DHA), an omega-3 fatty acid that is essential for normal brain growth and cognitive function, enters the brain. Transports LPC carrying long-chain fatty acids such LPC oleate and LPC palmitate with a minimum acyl chain length of 14 carbons. Does not transport docosahexaenoic acid in unesterified fatty acid.</text>
</comment>
<dbReference type="GO" id="GO:0005886">
    <property type="term" value="C:plasma membrane"/>
    <property type="evidence" value="ECO:0007669"/>
    <property type="project" value="UniProtKB-SubCell"/>
</dbReference>
<feature type="transmembrane region" description="Helical" evidence="20">
    <location>
        <begin position="106"/>
        <end position="127"/>
    </location>
</feature>
<evidence type="ECO:0000256" key="8">
    <source>
        <dbReference type="ARBA" id="ARBA00022847"/>
    </source>
</evidence>
<evidence type="ECO:0008006" key="23">
    <source>
        <dbReference type="Google" id="ProtNLM"/>
    </source>
</evidence>
<keyword evidence="8" id="KW-0769">Symport</keyword>
<reference evidence="21" key="3">
    <citation type="submission" date="2025-08" db="UniProtKB">
        <authorList>
            <consortium name="Ensembl"/>
        </authorList>
    </citation>
    <scope>IDENTIFICATION</scope>
</reference>
<dbReference type="GO" id="GO:0008643">
    <property type="term" value="P:carbohydrate transport"/>
    <property type="evidence" value="ECO:0007669"/>
    <property type="project" value="InterPro"/>
</dbReference>
<dbReference type="GO" id="GO:0140329">
    <property type="term" value="P:lysophospholipid translocation"/>
    <property type="evidence" value="ECO:0007669"/>
    <property type="project" value="TreeGrafter"/>
</dbReference>
<comment type="catalytic activity">
    <reaction evidence="17">
        <text>a 1-acyl-sn-glycero-3-phosphocholine(in) + Na(+)(in) = a 1-acyl-sn-glycero-3-phosphocholine(out) + Na(+)(out)</text>
        <dbReference type="Rhea" id="RHEA:44376"/>
        <dbReference type="ChEBI" id="CHEBI:29101"/>
        <dbReference type="ChEBI" id="CHEBI:58168"/>
    </reaction>
</comment>
<comment type="subcellular location">
    <subcellularLocation>
        <location evidence="2">Cell membrane</location>
        <topology evidence="2">Multi-pass membrane protein</topology>
    </subcellularLocation>
    <subcellularLocation>
        <location evidence="1">Endoplasmic reticulum membrane</location>
        <topology evidence="1">Multi-pass membrane protein</topology>
    </subcellularLocation>
</comment>
<comment type="catalytic activity">
    <reaction evidence="16">
        <text>1-(4Z,7Z,10Z,13Z,16Z,19Z-docosahexaenoyl)-sn-glycero-3-phosphocholine(in) + Na(+)(in) = 1-(4Z,7Z,10Z,13Z,16Z,19Z-docosahexaenoyl)-sn-glycero-3-phosphocholine(out) + Na(+)(out)</text>
        <dbReference type="Rhea" id="RHEA:43860"/>
        <dbReference type="ChEBI" id="CHEBI:29101"/>
        <dbReference type="ChEBI" id="CHEBI:73873"/>
    </reaction>
</comment>
<keyword evidence="13" id="KW-0325">Glycoprotein</keyword>
<evidence type="ECO:0000256" key="16">
    <source>
        <dbReference type="ARBA" id="ARBA00036185"/>
    </source>
</evidence>
<comment type="catalytic activity">
    <reaction evidence="15">
        <text>1-(9Z-octadecenoyl)-sn-glycero-3-phosphocholine(in) + Na(+)(in) = 1-(9Z-octadecenoyl)-sn-glycero-3-phosphocholine(out) + Na(+)(out)</text>
        <dbReference type="Rhea" id="RHEA:43856"/>
        <dbReference type="ChEBI" id="CHEBI:28610"/>
        <dbReference type="ChEBI" id="CHEBI:29101"/>
    </reaction>
</comment>
<keyword evidence="10" id="KW-0445">Lipid transport</keyword>
<evidence type="ECO:0000256" key="15">
    <source>
        <dbReference type="ARBA" id="ARBA00035930"/>
    </source>
</evidence>
<keyword evidence="7" id="KW-0256">Endoplasmic reticulum</keyword>
<dbReference type="GO" id="GO:0051978">
    <property type="term" value="F:lysophospholipid:sodium symporter activity"/>
    <property type="evidence" value="ECO:0007669"/>
    <property type="project" value="TreeGrafter"/>
</dbReference>
<evidence type="ECO:0000256" key="19">
    <source>
        <dbReference type="ARBA" id="ARBA00058849"/>
    </source>
</evidence>
<proteinExistence type="inferred from homology"/>
<reference evidence="21" key="4">
    <citation type="submission" date="2025-09" db="UniProtKB">
        <authorList>
            <consortium name="Ensembl"/>
        </authorList>
    </citation>
    <scope>IDENTIFICATION</scope>
</reference>
<dbReference type="FunFam" id="1.20.1250.20:FF:000183">
    <property type="entry name" value="sodium-dependent lysophosphatidylcholine symporter 1 isoform X2"/>
    <property type="match status" value="1"/>
</dbReference>
<evidence type="ECO:0000256" key="13">
    <source>
        <dbReference type="ARBA" id="ARBA00023180"/>
    </source>
</evidence>
<reference evidence="22" key="2">
    <citation type="submission" date="2023-03" db="EMBL/GenBank/DDBJ databases">
        <authorList>
            <consortium name="Wellcome Sanger Institute Data Sharing"/>
        </authorList>
    </citation>
    <scope>NUCLEOTIDE SEQUENCE [LARGE SCALE GENOMIC DNA]</scope>
</reference>
<dbReference type="GO" id="GO:0015245">
    <property type="term" value="F:fatty acid transmembrane transporter activity"/>
    <property type="evidence" value="ECO:0007669"/>
    <property type="project" value="TreeGrafter"/>
</dbReference>
<sequence>QFPQKFAIIEAVYCLLSSEILPDDEQHEQNRLSVCNKICYAIGGAPYQITGCALGFFLQIYLLDVAQIDPFYASIILFVGRAWDAVTDPTVGFLVSRSPWTRFGRMLPWIVLSTPLAVISYFLIWYVPPFENGKVIWYLFFYCLFQSLQTCFHVPYSALTMFISSEQKERDSATAYRMTVEVLGTLLGTAIQGQIVGLANAPCIPGPADILAEPSNFSASPGLNESKPVISLEHTRTAYMIASGVICLIYIICAVVLFFGVREQKESSRPRSEPMSFFQGIKLVMGYGPYAKLVMAFLFTSLGFMLLEGNFALFCSATLGFRNDFQNILLVIMVSRDTEEVTGRCTVPIEMTPVVIPFMILVVSLKSNLAVTYICSFAAGVGVAVAFLLPWSMLPDVVDDFQVQNPDFTGHEALFYSFYVFFTKFASGVSLGISTLSLDFAGYISRGCSQPKEVDLTLKLLVSAAPIALMAIGLSIIYSYPINEEKRQANRKLLQDLRENEADSETDSAELANVV</sequence>
<feature type="transmembrane region" description="Helical" evidence="20">
    <location>
        <begin position="370"/>
        <end position="393"/>
    </location>
</feature>
<dbReference type="GeneTree" id="ENSGT00390000005318"/>
<comment type="similarity">
    <text evidence="3">Belongs to the major facilitator superfamily.</text>
</comment>
<evidence type="ECO:0000256" key="2">
    <source>
        <dbReference type="ARBA" id="ARBA00004651"/>
    </source>
</evidence>
<evidence type="ECO:0000256" key="3">
    <source>
        <dbReference type="ARBA" id="ARBA00008335"/>
    </source>
</evidence>
<feature type="transmembrane region" description="Helical" evidence="20">
    <location>
        <begin position="413"/>
        <end position="444"/>
    </location>
</feature>
<dbReference type="FunFam" id="1.20.1250.20:FF:000185">
    <property type="entry name" value="sodium-dependent lysophosphatidylcholine symporter 1 isoform X1"/>
    <property type="match status" value="1"/>
</dbReference>
<evidence type="ECO:0000313" key="22">
    <source>
        <dbReference type="Proteomes" id="UP000265100"/>
    </source>
</evidence>
<dbReference type="AlphaFoldDB" id="A0AAX7UQK0"/>
<dbReference type="PANTHER" id="PTHR11328">
    <property type="entry name" value="MAJOR FACILITATOR SUPERFAMILY DOMAIN-CONTAINING PROTEIN"/>
    <property type="match status" value="1"/>
</dbReference>
<comment type="catalytic activity">
    <reaction evidence="14">
        <text>1-hexadecanoyl-sn-glycero-3-phosphocholine(in) + Na(+)(in) = 1-hexadecanoyl-sn-glycero-3-phosphocholine(out) + Na(+)(out)</text>
        <dbReference type="Rhea" id="RHEA:43864"/>
        <dbReference type="ChEBI" id="CHEBI:29101"/>
        <dbReference type="ChEBI" id="CHEBI:72998"/>
    </reaction>
</comment>
<feature type="transmembrane region" description="Helical" evidence="20">
    <location>
        <begin position="139"/>
        <end position="163"/>
    </location>
</feature>
<evidence type="ECO:0000256" key="9">
    <source>
        <dbReference type="ARBA" id="ARBA00022989"/>
    </source>
</evidence>
<evidence type="ECO:0000256" key="17">
    <source>
        <dbReference type="ARBA" id="ARBA00036686"/>
    </source>
</evidence>
<accession>A0AAX7UQK0</accession>
<keyword evidence="6 20" id="KW-0812">Transmembrane</keyword>
<comment type="catalytic activity">
    <reaction evidence="18">
        <text>a 1-acyl-sn-glycero-3-phosphoethanolamine(in) + Na(+)(in) = a 1-acyl-sn-glycero-3-phosphoethanolamine(out) + Na(+)(out)</text>
        <dbReference type="Rhea" id="RHEA:43868"/>
        <dbReference type="ChEBI" id="CHEBI:29101"/>
        <dbReference type="ChEBI" id="CHEBI:64381"/>
    </reaction>
</comment>
<evidence type="ECO:0000256" key="18">
    <source>
        <dbReference type="ARBA" id="ARBA00036741"/>
    </source>
</evidence>
<protein>
    <recommendedName>
        <fullName evidence="23">Major facilitator superfamily domain containing 2A</fullName>
    </recommendedName>
</protein>
<organism evidence="21 22">
    <name type="scientific">Astatotilapia calliptera</name>
    <name type="common">Eastern happy</name>
    <name type="synonym">Chromis callipterus</name>
    <dbReference type="NCBI Taxonomy" id="8154"/>
    <lineage>
        <taxon>Eukaryota</taxon>
        <taxon>Metazoa</taxon>
        <taxon>Chordata</taxon>
        <taxon>Craniata</taxon>
        <taxon>Vertebrata</taxon>
        <taxon>Euteleostomi</taxon>
        <taxon>Actinopterygii</taxon>
        <taxon>Neopterygii</taxon>
        <taxon>Teleostei</taxon>
        <taxon>Neoteleostei</taxon>
        <taxon>Acanthomorphata</taxon>
        <taxon>Ovalentaria</taxon>
        <taxon>Cichlomorphae</taxon>
        <taxon>Cichliformes</taxon>
        <taxon>Cichlidae</taxon>
        <taxon>African cichlids</taxon>
        <taxon>Pseudocrenilabrinae</taxon>
        <taxon>Haplochromini</taxon>
        <taxon>Astatotilapia</taxon>
    </lineage>
</organism>
<feature type="transmembrane region" description="Helical" evidence="20">
    <location>
        <begin position="456"/>
        <end position="480"/>
    </location>
</feature>
<feature type="transmembrane region" description="Helical" evidence="20">
    <location>
        <begin position="293"/>
        <end position="321"/>
    </location>
</feature>
<evidence type="ECO:0000256" key="12">
    <source>
        <dbReference type="ARBA" id="ARBA00023157"/>
    </source>
</evidence>
<evidence type="ECO:0000256" key="4">
    <source>
        <dbReference type="ARBA" id="ARBA00022448"/>
    </source>
</evidence>
<dbReference type="SUPFAM" id="SSF103473">
    <property type="entry name" value="MFS general substrate transporter"/>
    <property type="match status" value="1"/>
</dbReference>
<dbReference type="PANTHER" id="PTHR11328:SF29">
    <property type="entry name" value="SODIUM-DEPENDENT LYSOPHOSPHATIDYLCHOLINE SYMPORTER 1"/>
    <property type="match status" value="1"/>
</dbReference>
<dbReference type="Ensembl" id="ENSACLT00000095978.1">
    <property type="protein sequence ID" value="ENSACLP00000067111.1"/>
    <property type="gene ID" value="ENSACLG00000004672.2"/>
</dbReference>
<dbReference type="Gene3D" id="1.20.1250.20">
    <property type="entry name" value="MFS general substrate transporter like domains"/>
    <property type="match status" value="1"/>
</dbReference>
<dbReference type="Proteomes" id="UP000265100">
    <property type="component" value="Chromosome 22"/>
</dbReference>
<keyword evidence="4" id="KW-0813">Transport</keyword>
<keyword evidence="9 20" id="KW-1133">Transmembrane helix</keyword>
<evidence type="ECO:0000256" key="6">
    <source>
        <dbReference type="ARBA" id="ARBA00022692"/>
    </source>
</evidence>
<dbReference type="GO" id="GO:1990379">
    <property type="term" value="P:lipid transport across blood-brain barrier"/>
    <property type="evidence" value="ECO:0007669"/>
    <property type="project" value="TreeGrafter"/>
</dbReference>
<evidence type="ECO:0000256" key="14">
    <source>
        <dbReference type="ARBA" id="ARBA00035893"/>
    </source>
</evidence>
<dbReference type="InterPro" id="IPR039672">
    <property type="entry name" value="MFS_2"/>
</dbReference>
<keyword evidence="5" id="KW-1003">Cell membrane</keyword>
<evidence type="ECO:0000313" key="21">
    <source>
        <dbReference type="Ensembl" id="ENSACLP00000067111.1"/>
    </source>
</evidence>
<evidence type="ECO:0000256" key="20">
    <source>
        <dbReference type="SAM" id="Phobius"/>
    </source>
</evidence>
<keyword evidence="11 20" id="KW-0472">Membrane</keyword>
<evidence type="ECO:0000256" key="10">
    <source>
        <dbReference type="ARBA" id="ARBA00023055"/>
    </source>
</evidence>